<evidence type="ECO:0008006" key="4">
    <source>
        <dbReference type="Google" id="ProtNLM"/>
    </source>
</evidence>
<comment type="caution">
    <text evidence="2">The sequence shown here is derived from an EMBL/GenBank/DDBJ whole genome shotgun (WGS) entry which is preliminary data.</text>
</comment>
<protein>
    <recommendedName>
        <fullName evidence="4">Thionin-like protein 2</fullName>
    </recommendedName>
</protein>
<reference evidence="2 3" key="1">
    <citation type="journal article" date="2020" name="IScience">
        <title>Genome Sequencing of the Endangered Kingdonia uniflora (Circaeasteraceae, Ranunculales) Reveals Potential Mechanisms of Evolutionary Specialization.</title>
        <authorList>
            <person name="Sun Y."/>
            <person name="Deng T."/>
            <person name="Zhang A."/>
            <person name="Moore M.J."/>
            <person name="Landis J.B."/>
            <person name="Lin N."/>
            <person name="Zhang H."/>
            <person name="Zhang X."/>
            <person name="Huang J."/>
            <person name="Zhang X."/>
            <person name="Sun H."/>
            <person name="Wang H."/>
        </authorList>
    </citation>
    <scope>NUCLEOTIDE SEQUENCE [LARGE SCALE GENOMIC DNA]</scope>
    <source>
        <strain evidence="2">TB1705</strain>
        <tissue evidence="2">Leaf</tissue>
    </source>
</reference>
<dbReference type="AlphaFoldDB" id="A0A7J7P0D4"/>
<keyword evidence="1" id="KW-0732">Signal</keyword>
<keyword evidence="3" id="KW-1185">Reference proteome</keyword>
<feature type="chain" id="PRO_5029854283" description="Thionin-like protein 2" evidence="1">
    <location>
        <begin position="23"/>
        <end position="115"/>
    </location>
</feature>
<sequence>MGNKSAVLLLCVMMVISFGMFGMQITASSVQDFTTCYVGCYLLCNFIPRQSTLPCSLQCLKDCIIPTPSAADIKNYCDLGCASSLCSNLSTQQHPNGEKVEACVSSCSETCTKHI</sequence>
<evidence type="ECO:0000313" key="2">
    <source>
        <dbReference type="EMBL" id="KAF6172896.1"/>
    </source>
</evidence>
<dbReference type="Proteomes" id="UP000541444">
    <property type="component" value="Unassembled WGS sequence"/>
</dbReference>
<organism evidence="2 3">
    <name type="scientific">Kingdonia uniflora</name>
    <dbReference type="NCBI Taxonomy" id="39325"/>
    <lineage>
        <taxon>Eukaryota</taxon>
        <taxon>Viridiplantae</taxon>
        <taxon>Streptophyta</taxon>
        <taxon>Embryophyta</taxon>
        <taxon>Tracheophyta</taxon>
        <taxon>Spermatophyta</taxon>
        <taxon>Magnoliopsida</taxon>
        <taxon>Ranunculales</taxon>
        <taxon>Circaeasteraceae</taxon>
        <taxon>Kingdonia</taxon>
    </lineage>
</organism>
<gene>
    <name evidence="2" type="ORF">GIB67_035450</name>
</gene>
<proteinExistence type="predicted"/>
<dbReference type="OrthoDB" id="653285at2759"/>
<name>A0A7J7P0D4_9MAGN</name>
<feature type="signal peptide" evidence="1">
    <location>
        <begin position="1"/>
        <end position="22"/>
    </location>
</feature>
<evidence type="ECO:0000256" key="1">
    <source>
        <dbReference type="SAM" id="SignalP"/>
    </source>
</evidence>
<dbReference type="InterPro" id="IPR038975">
    <property type="entry name" value="THNL"/>
</dbReference>
<accession>A0A7J7P0D4</accession>
<dbReference type="EMBL" id="JACGCM010000376">
    <property type="protein sequence ID" value="KAF6172896.1"/>
    <property type="molecule type" value="Genomic_DNA"/>
</dbReference>
<evidence type="ECO:0000313" key="3">
    <source>
        <dbReference type="Proteomes" id="UP000541444"/>
    </source>
</evidence>
<dbReference type="PANTHER" id="PTHR36312">
    <property type="entry name" value="THIONIN-LIKE PROTEIN 1"/>
    <property type="match status" value="1"/>
</dbReference>
<dbReference type="PANTHER" id="PTHR36312:SF1">
    <property type="entry name" value="OS01G0594500 PROTEIN"/>
    <property type="match status" value="1"/>
</dbReference>